<organism evidence="2 3">
    <name type="scientific">Talaromyces proteolyticus</name>
    <dbReference type="NCBI Taxonomy" id="1131652"/>
    <lineage>
        <taxon>Eukaryota</taxon>
        <taxon>Fungi</taxon>
        <taxon>Dikarya</taxon>
        <taxon>Ascomycota</taxon>
        <taxon>Pezizomycotina</taxon>
        <taxon>Eurotiomycetes</taxon>
        <taxon>Eurotiomycetidae</taxon>
        <taxon>Eurotiales</taxon>
        <taxon>Trichocomaceae</taxon>
        <taxon>Talaromyces</taxon>
        <taxon>Talaromyces sect. Bacilispori</taxon>
    </lineage>
</organism>
<comment type="caution">
    <text evidence="2">The sequence shown here is derived from an EMBL/GenBank/DDBJ whole genome shotgun (WGS) entry which is preliminary data.</text>
</comment>
<dbReference type="AlphaFoldDB" id="A0AAD4KRN1"/>
<keyword evidence="2" id="KW-0378">Hydrolase</keyword>
<evidence type="ECO:0000313" key="3">
    <source>
        <dbReference type="Proteomes" id="UP001201262"/>
    </source>
</evidence>
<dbReference type="Pfam" id="PF12146">
    <property type="entry name" value="Hydrolase_4"/>
    <property type="match status" value="1"/>
</dbReference>
<sequence length="349" mass="38352">MLAFSGIENMPIDNVAMASDNKANSVEEGSLVLPDGTKLYTKTWKTKEKPRAIIAFYHGFSDHSNSWFQFFPTLASSGFEVHALDQRGWGQSSASDRKLRGDFGTTDVVMADLHFFLQSVVPFTQEGSIPLFLMGHSMGGMNVLYYSLNPESPYYTAQSSTPATPTSQVKLSGVVSIAPLVAVHPTTQPPKIVELLGRVAVKVLPKVTMVQAIDAKWVSRDPVVVESIRKDAVLSHKTGTLEALNAMLGRGAWLDALHKNPHSIAAEDNIPPIWVGHGTADKITWFDATKRLMDNLKIKDKTFKVYEDAYHKLTNDTEEVVEEVTGHIVTWIEEKLPQGAVEGSTGEAQ</sequence>
<dbReference type="GeneID" id="70248580"/>
<gene>
    <name evidence="2" type="ORF">BGW36DRAFT_397395</name>
</gene>
<dbReference type="InterPro" id="IPR051044">
    <property type="entry name" value="MAG_DAG_Lipase"/>
</dbReference>
<dbReference type="SUPFAM" id="SSF53474">
    <property type="entry name" value="alpha/beta-Hydrolases"/>
    <property type="match status" value="1"/>
</dbReference>
<name>A0AAD4KRN1_9EURO</name>
<accession>A0AAD4KRN1</accession>
<dbReference type="PANTHER" id="PTHR11614">
    <property type="entry name" value="PHOSPHOLIPASE-RELATED"/>
    <property type="match status" value="1"/>
</dbReference>
<dbReference type="GO" id="GO:0016787">
    <property type="term" value="F:hydrolase activity"/>
    <property type="evidence" value="ECO:0007669"/>
    <property type="project" value="UniProtKB-KW"/>
</dbReference>
<keyword evidence="3" id="KW-1185">Reference proteome</keyword>
<dbReference type="InterPro" id="IPR022742">
    <property type="entry name" value="Hydrolase_4"/>
</dbReference>
<feature type="domain" description="Serine aminopeptidase S33" evidence="1">
    <location>
        <begin position="49"/>
        <end position="318"/>
    </location>
</feature>
<proteinExistence type="predicted"/>
<reference evidence="2" key="1">
    <citation type="submission" date="2021-12" db="EMBL/GenBank/DDBJ databases">
        <title>Convergent genome expansion in fungi linked to evolution of root-endophyte symbiosis.</title>
        <authorList>
            <consortium name="DOE Joint Genome Institute"/>
            <person name="Ke Y.-H."/>
            <person name="Bonito G."/>
            <person name="Liao H.-L."/>
            <person name="Looney B."/>
            <person name="Rojas-Flechas A."/>
            <person name="Nash J."/>
            <person name="Hameed K."/>
            <person name="Schadt C."/>
            <person name="Martin F."/>
            <person name="Crous P.W."/>
            <person name="Miettinen O."/>
            <person name="Magnuson J.K."/>
            <person name="Labbe J."/>
            <person name="Jacobson D."/>
            <person name="Doktycz M.J."/>
            <person name="Veneault-Fourrey C."/>
            <person name="Kuo A."/>
            <person name="Mondo S."/>
            <person name="Calhoun S."/>
            <person name="Riley R."/>
            <person name="Ohm R."/>
            <person name="LaButti K."/>
            <person name="Andreopoulos B."/>
            <person name="Pangilinan J."/>
            <person name="Nolan M."/>
            <person name="Tritt A."/>
            <person name="Clum A."/>
            <person name="Lipzen A."/>
            <person name="Daum C."/>
            <person name="Barry K."/>
            <person name="Grigoriev I.V."/>
            <person name="Vilgalys R."/>
        </authorList>
    </citation>
    <scope>NUCLEOTIDE SEQUENCE</scope>
    <source>
        <strain evidence="2">PMI_201</strain>
    </source>
</reference>
<evidence type="ECO:0000259" key="1">
    <source>
        <dbReference type="Pfam" id="PF12146"/>
    </source>
</evidence>
<protein>
    <submittedName>
        <fullName evidence="2">Alpha/beta hydrolase</fullName>
    </submittedName>
</protein>
<dbReference type="EMBL" id="JAJTJA010000006">
    <property type="protein sequence ID" value="KAH8697745.1"/>
    <property type="molecule type" value="Genomic_DNA"/>
</dbReference>
<dbReference type="InterPro" id="IPR029058">
    <property type="entry name" value="AB_hydrolase_fold"/>
</dbReference>
<dbReference type="Proteomes" id="UP001201262">
    <property type="component" value="Unassembled WGS sequence"/>
</dbReference>
<evidence type="ECO:0000313" key="2">
    <source>
        <dbReference type="EMBL" id="KAH8697745.1"/>
    </source>
</evidence>
<dbReference type="Gene3D" id="3.40.50.1820">
    <property type="entry name" value="alpha/beta hydrolase"/>
    <property type="match status" value="1"/>
</dbReference>
<dbReference type="RefSeq" id="XP_046072446.1">
    <property type="nucleotide sequence ID" value="XM_046218293.1"/>
</dbReference>